<sequence length="755" mass="86785">MIKTFPFLSKISLLLIATGLLSYFEANAKVLTLPQADSLKRVLKGKVTPANLAKTQLLLSEHFLLRDGELKSDLDSASTLAEEATRVSVVNNLHQEYVKSLYLRGSILIEKGFREIGQGMFRRALGFAKLYNLPEEKGDYFEKEGHLIEQDEQHIKQKIQFYQKAILYFAQANAYEKEAPARQMLGDLLIIDNQKEQALKELHAALIAFRKAKIPDNQGVYKLMANVYIQMGKYDNALENSISAVKIAESLKDSSLQMSSIYNTTAMVYYYLTQERTAVGYWEKALVIAKKYQEKSYIQMISGNIITAKARVNDYGGALKDLTFLEKKYGQDLSPEMKGRIPYLYFNIYIGLREFDKAQRYYQNVWERLLTLKPEQPYYKFCLNSITRYLVETHQYKKAYPLLLDYEKVAIQEKNYFYLSLAYQNIYKADSALGRLQDAVKHLKLYKVASDSLLNIEKAKQLINLQVKFETEQKDKNIQILQQKTEIQNSIIQNERVLKVNIIVGAVILLLLLVISVSRYRLKQKVNLQLEKKQAEINKQNDLLKKLLNEKEWLLREIHHRVKNNLQVVISLLNAQSAHLNNQDAIVAIQKSQQRMQAISLIHQKLYQTDGLSTIDMRWYIAELISYVKEYSNFKQNITIDYVLEDVILDVSQAVPVGLILNEVINNAIKYAFPHQSNGVIRICLQLDDQNFVHLGVRDNGIGLPDDFLQHTSESLGVNLIYGLAEQIDGNVEIISDNGVKVQIVFPLHKELVNV</sequence>
<organism evidence="11 12">
    <name type="scientific">Flectobacillus roseus</name>
    <dbReference type="NCBI Taxonomy" id="502259"/>
    <lineage>
        <taxon>Bacteria</taxon>
        <taxon>Pseudomonadati</taxon>
        <taxon>Bacteroidota</taxon>
        <taxon>Cytophagia</taxon>
        <taxon>Cytophagales</taxon>
        <taxon>Flectobacillaceae</taxon>
        <taxon>Flectobacillus</taxon>
    </lineage>
</organism>
<accession>A0ABT6YDK1</accession>
<protein>
    <recommendedName>
        <fullName evidence="2">histidine kinase</fullName>
        <ecNumber evidence="2">2.7.13.3</ecNumber>
    </recommendedName>
</protein>
<proteinExistence type="predicted"/>
<dbReference type="InterPro" id="IPR011990">
    <property type="entry name" value="TPR-like_helical_dom_sf"/>
</dbReference>
<name>A0ABT6YDK1_9BACT</name>
<dbReference type="Gene3D" id="3.30.450.20">
    <property type="entry name" value="PAS domain"/>
    <property type="match status" value="1"/>
</dbReference>
<feature type="coiled-coil region" evidence="8">
    <location>
        <begin position="523"/>
        <end position="557"/>
    </location>
</feature>
<keyword evidence="3" id="KW-0597">Phosphoprotein</keyword>
<dbReference type="PROSITE" id="PS50109">
    <property type="entry name" value="HIS_KIN"/>
    <property type="match status" value="1"/>
</dbReference>
<evidence type="ECO:0000313" key="12">
    <source>
        <dbReference type="Proteomes" id="UP001236507"/>
    </source>
</evidence>
<dbReference type="SUPFAM" id="SSF48452">
    <property type="entry name" value="TPR-like"/>
    <property type="match status" value="2"/>
</dbReference>
<evidence type="ECO:0000256" key="2">
    <source>
        <dbReference type="ARBA" id="ARBA00012438"/>
    </source>
</evidence>
<keyword evidence="4" id="KW-0808">Transferase</keyword>
<evidence type="ECO:0000256" key="3">
    <source>
        <dbReference type="ARBA" id="ARBA00022553"/>
    </source>
</evidence>
<dbReference type="SUPFAM" id="SSF55874">
    <property type="entry name" value="ATPase domain of HSP90 chaperone/DNA topoisomerase II/histidine kinase"/>
    <property type="match status" value="1"/>
</dbReference>
<evidence type="ECO:0000313" key="11">
    <source>
        <dbReference type="EMBL" id="MDI9861659.1"/>
    </source>
</evidence>
<feature type="transmembrane region" description="Helical" evidence="9">
    <location>
        <begin position="497"/>
        <end position="515"/>
    </location>
</feature>
<dbReference type="PANTHER" id="PTHR41523">
    <property type="entry name" value="TWO-COMPONENT SYSTEM SENSOR PROTEIN"/>
    <property type="match status" value="1"/>
</dbReference>
<keyword evidence="8" id="KW-0175">Coiled coil</keyword>
<keyword evidence="5" id="KW-0547">Nucleotide-binding</keyword>
<feature type="domain" description="Histidine kinase" evidence="10">
    <location>
        <begin position="557"/>
        <end position="750"/>
    </location>
</feature>
<evidence type="ECO:0000256" key="5">
    <source>
        <dbReference type="ARBA" id="ARBA00022741"/>
    </source>
</evidence>
<evidence type="ECO:0000256" key="6">
    <source>
        <dbReference type="ARBA" id="ARBA00022777"/>
    </source>
</evidence>
<evidence type="ECO:0000256" key="1">
    <source>
        <dbReference type="ARBA" id="ARBA00000085"/>
    </source>
</evidence>
<keyword evidence="9" id="KW-0472">Membrane</keyword>
<dbReference type="InterPro" id="IPR036890">
    <property type="entry name" value="HATPase_C_sf"/>
</dbReference>
<evidence type="ECO:0000256" key="8">
    <source>
        <dbReference type="SAM" id="Coils"/>
    </source>
</evidence>
<dbReference type="Pfam" id="PF07568">
    <property type="entry name" value="HisKA_2"/>
    <property type="match status" value="1"/>
</dbReference>
<comment type="caution">
    <text evidence="11">The sequence shown here is derived from an EMBL/GenBank/DDBJ whole genome shotgun (WGS) entry which is preliminary data.</text>
</comment>
<evidence type="ECO:0000256" key="7">
    <source>
        <dbReference type="ARBA" id="ARBA00022840"/>
    </source>
</evidence>
<dbReference type="SMART" id="SM00387">
    <property type="entry name" value="HATPase_c"/>
    <property type="match status" value="1"/>
</dbReference>
<keyword evidence="12" id="KW-1185">Reference proteome</keyword>
<dbReference type="GO" id="GO:0016301">
    <property type="term" value="F:kinase activity"/>
    <property type="evidence" value="ECO:0007669"/>
    <property type="project" value="UniProtKB-KW"/>
</dbReference>
<comment type="catalytic activity">
    <reaction evidence="1">
        <text>ATP + protein L-histidine = ADP + protein N-phospho-L-histidine.</text>
        <dbReference type="EC" id="2.7.13.3"/>
    </reaction>
</comment>
<evidence type="ECO:0000256" key="4">
    <source>
        <dbReference type="ARBA" id="ARBA00022679"/>
    </source>
</evidence>
<keyword evidence="9" id="KW-0812">Transmembrane</keyword>
<evidence type="ECO:0000256" key="9">
    <source>
        <dbReference type="SAM" id="Phobius"/>
    </source>
</evidence>
<reference evidence="11 12" key="1">
    <citation type="submission" date="2023-05" db="EMBL/GenBank/DDBJ databases">
        <title>Novel species of genus Flectobacillus isolated from stream in China.</title>
        <authorList>
            <person name="Lu H."/>
        </authorList>
    </citation>
    <scope>NUCLEOTIDE SEQUENCE [LARGE SCALE GENOMIC DNA]</scope>
    <source>
        <strain evidence="11 12">KCTC 42575</strain>
    </source>
</reference>
<dbReference type="EMBL" id="JASHIF010000021">
    <property type="protein sequence ID" value="MDI9861659.1"/>
    <property type="molecule type" value="Genomic_DNA"/>
</dbReference>
<dbReference type="InterPro" id="IPR003594">
    <property type="entry name" value="HATPase_dom"/>
</dbReference>
<dbReference type="EC" id="2.7.13.3" evidence="2"/>
<dbReference type="InterPro" id="IPR005467">
    <property type="entry name" value="His_kinase_dom"/>
</dbReference>
<dbReference type="Gene3D" id="3.30.565.10">
    <property type="entry name" value="Histidine kinase-like ATPase, C-terminal domain"/>
    <property type="match status" value="1"/>
</dbReference>
<keyword evidence="9" id="KW-1133">Transmembrane helix</keyword>
<dbReference type="Gene3D" id="1.25.40.10">
    <property type="entry name" value="Tetratricopeptide repeat domain"/>
    <property type="match status" value="1"/>
</dbReference>
<keyword evidence="6 11" id="KW-0418">Kinase</keyword>
<evidence type="ECO:0000259" key="10">
    <source>
        <dbReference type="PROSITE" id="PS50109"/>
    </source>
</evidence>
<keyword evidence="7" id="KW-0067">ATP-binding</keyword>
<dbReference type="Proteomes" id="UP001236507">
    <property type="component" value="Unassembled WGS sequence"/>
</dbReference>
<dbReference type="InterPro" id="IPR011495">
    <property type="entry name" value="Sig_transdc_His_kin_sub2_dim/P"/>
</dbReference>
<dbReference type="PANTHER" id="PTHR41523:SF8">
    <property type="entry name" value="ETHYLENE RESPONSE SENSOR PROTEIN"/>
    <property type="match status" value="1"/>
</dbReference>
<gene>
    <name evidence="11" type="ORF">QM524_20735</name>
</gene>
<dbReference type="Pfam" id="PF02518">
    <property type="entry name" value="HATPase_c"/>
    <property type="match status" value="1"/>
</dbReference>
<dbReference type="RefSeq" id="WP_283346026.1">
    <property type="nucleotide sequence ID" value="NZ_JASHIF010000021.1"/>
</dbReference>